<dbReference type="RefSeq" id="WP_069381197.1">
    <property type="nucleotide sequence ID" value="NZ_CP017141.1"/>
</dbReference>
<protein>
    <submittedName>
        <fullName evidence="1">Uncharacterized protein</fullName>
    </submittedName>
</protein>
<proteinExistence type="predicted"/>
<dbReference type="OrthoDB" id="748339at2"/>
<keyword evidence="2" id="KW-1185">Reference proteome</keyword>
<evidence type="ECO:0000313" key="1">
    <source>
        <dbReference type="EMBL" id="AOM79535.1"/>
    </source>
</evidence>
<reference evidence="1 2" key="1">
    <citation type="submission" date="2016-08" db="EMBL/GenBank/DDBJ databases">
        <authorList>
            <person name="Seilhamer J.J."/>
        </authorList>
    </citation>
    <scope>NUCLEOTIDE SEQUENCE [LARGE SCALE GENOMIC DNA]</scope>
    <source>
        <strain evidence="1 2">DX4</strain>
    </source>
</reference>
<dbReference type="AlphaFoldDB" id="A0A1D7QLI8"/>
<name>A0A1D7QLI8_9SPHI</name>
<accession>A0A1D7QLI8</accession>
<dbReference type="Proteomes" id="UP000094313">
    <property type="component" value="Chromosome"/>
</dbReference>
<evidence type="ECO:0000313" key="2">
    <source>
        <dbReference type="Proteomes" id="UP000094313"/>
    </source>
</evidence>
<organism evidence="1 2">
    <name type="scientific">Pedobacter steynii</name>
    <dbReference type="NCBI Taxonomy" id="430522"/>
    <lineage>
        <taxon>Bacteria</taxon>
        <taxon>Pseudomonadati</taxon>
        <taxon>Bacteroidota</taxon>
        <taxon>Sphingobacteriia</taxon>
        <taxon>Sphingobacteriales</taxon>
        <taxon>Sphingobacteriaceae</taxon>
        <taxon>Pedobacter</taxon>
    </lineage>
</organism>
<sequence length="326" mass="35384">MKTFYIIALAAIFCLDSSAQIKNYDNTGSIKIIGEKTTLKLIKKEISLETGEEAGGLLAAVGTIAPALINLGVKAVQEKIKREALKYTGTYKASGSADGFYADPGYVKPPIVQIERMVLISGNKPDTASRIIFIPELSMDKTAFRFRLDPRSFKYRYSVAKIRPGYNALDLTVEIKVRSLTIASGEYKLSELRTVLVTIPMVQVNAVNLPGNDIVSGWIPFPPKSSFETTGVKSDTVTKVTRSENILTKKTAAHSAESSITSTSGVKVPLANVDSFGPYEVEVVVTETNPFKIKAEQRTAFVDLTAESATALLQAILEAVVPKPKE</sequence>
<dbReference type="KEGG" id="psty:BFS30_21665"/>
<dbReference type="EMBL" id="CP017141">
    <property type="protein sequence ID" value="AOM79535.1"/>
    <property type="molecule type" value="Genomic_DNA"/>
</dbReference>
<gene>
    <name evidence="1" type="ORF">BFS30_21665</name>
</gene>